<dbReference type="AlphaFoldDB" id="A0A9N7AUA5"/>
<dbReference type="InterPro" id="IPR013324">
    <property type="entry name" value="RNA_pol_sigma_r3/r4-like"/>
</dbReference>
<feature type="domain" description="RNA polymerase sigma-70" evidence="9">
    <location>
        <begin position="77"/>
        <end position="90"/>
    </location>
</feature>
<dbReference type="Gene3D" id="1.20.120.1810">
    <property type="match status" value="1"/>
</dbReference>
<dbReference type="Proteomes" id="UP001056268">
    <property type="component" value="Chromosome"/>
</dbReference>
<evidence type="ECO:0000256" key="5">
    <source>
        <dbReference type="ARBA" id="ARBA00023125"/>
    </source>
</evidence>
<dbReference type="GO" id="GO:0009408">
    <property type="term" value="P:response to heat"/>
    <property type="evidence" value="ECO:0007669"/>
    <property type="project" value="UniProtKB-UniRule"/>
</dbReference>
<dbReference type="HAMAP" id="MF_00961">
    <property type="entry name" value="Sigma70_RpoH"/>
    <property type="match status" value="1"/>
</dbReference>
<comment type="caution">
    <text evidence="7">Lacks conserved residue(s) required for the propagation of feature annotation.</text>
</comment>
<dbReference type="NCBIfam" id="TIGR02392">
    <property type="entry name" value="rpoH_proteo"/>
    <property type="match status" value="1"/>
</dbReference>
<evidence type="ECO:0000256" key="7">
    <source>
        <dbReference type="HAMAP-Rule" id="MF_00961"/>
    </source>
</evidence>
<accession>A0A9N7AUA5</accession>
<protein>
    <recommendedName>
        <fullName evidence="7 8">RNA polymerase sigma factor RpoH</fullName>
    </recommendedName>
    <alternativeName>
        <fullName evidence="7">RNA polymerase sigma-32 factor</fullName>
    </alternativeName>
</protein>
<dbReference type="NCBIfam" id="NF005143">
    <property type="entry name" value="PRK06596.1"/>
    <property type="match status" value="1"/>
</dbReference>
<feature type="region of interest" description="Sigma-70 factor domain-2" evidence="7">
    <location>
        <begin position="53"/>
        <end position="122"/>
    </location>
</feature>
<evidence type="ECO:0000313" key="12">
    <source>
        <dbReference type="Proteomes" id="UP000077462"/>
    </source>
</evidence>
<keyword evidence="2 7" id="KW-0805">Transcription regulation</keyword>
<dbReference type="InterPro" id="IPR009042">
    <property type="entry name" value="RNA_pol_sigma70_r1_2"/>
</dbReference>
<keyword evidence="13" id="KW-1185">Reference proteome</keyword>
<dbReference type="InterPro" id="IPR014284">
    <property type="entry name" value="RNA_pol_sigma-70_dom"/>
</dbReference>
<dbReference type="InterPro" id="IPR050813">
    <property type="entry name" value="Sigma-70_Factor"/>
</dbReference>
<keyword evidence="4 7" id="KW-0731">Sigma factor</keyword>
<dbReference type="GO" id="GO:0005737">
    <property type="term" value="C:cytoplasm"/>
    <property type="evidence" value="ECO:0007669"/>
    <property type="project" value="UniProtKB-SubCell"/>
</dbReference>
<organism evidence="10 12">
    <name type="scientific">Rickettsia conorii subsp. raoultii</name>
    <dbReference type="NCBI Taxonomy" id="369822"/>
    <lineage>
        <taxon>Bacteria</taxon>
        <taxon>Pseudomonadati</taxon>
        <taxon>Pseudomonadota</taxon>
        <taxon>Alphaproteobacteria</taxon>
        <taxon>Rickettsiales</taxon>
        <taxon>Rickettsiaceae</taxon>
        <taxon>Rickettsieae</taxon>
        <taxon>Rickettsia</taxon>
        <taxon>spotted fever group</taxon>
    </lineage>
</organism>
<dbReference type="InterPro" id="IPR012759">
    <property type="entry name" value="RNA_pol_sigma_RpoH_proteobac"/>
</dbReference>
<dbReference type="PANTHER" id="PTHR30376">
    <property type="entry name" value="SIGMA FACTOR RPOH HEAT SHOCK RELATED"/>
    <property type="match status" value="1"/>
</dbReference>
<dbReference type="GO" id="GO:0003677">
    <property type="term" value="F:DNA binding"/>
    <property type="evidence" value="ECO:0007669"/>
    <property type="project" value="UniProtKB-UniRule"/>
</dbReference>
<dbReference type="InterPro" id="IPR007630">
    <property type="entry name" value="RNA_pol_sigma70_r4"/>
</dbReference>
<dbReference type="PIRSF" id="PIRSF000770">
    <property type="entry name" value="RNA_pol_sigma-SigE/K"/>
    <property type="match status" value="1"/>
</dbReference>
<dbReference type="PANTHER" id="PTHR30376:SF3">
    <property type="entry name" value="RNA POLYMERASE SIGMA FACTOR RPOH"/>
    <property type="match status" value="1"/>
</dbReference>
<dbReference type="InterPro" id="IPR000943">
    <property type="entry name" value="RNA_pol_sigma70"/>
</dbReference>
<dbReference type="InterPro" id="IPR013325">
    <property type="entry name" value="RNA_pol_sigma_r2"/>
</dbReference>
<feature type="short sequence motif" description="Interaction with polymerase core subunit RpoC" evidence="7">
    <location>
        <begin position="77"/>
        <end position="80"/>
    </location>
</feature>
<reference evidence="11" key="2">
    <citation type="submission" date="2022-05" db="EMBL/GenBank/DDBJ databases">
        <title>Tracking Rickettsia raoultii infection dynamics in vivo by bioorthogonal metabolic labeling.</title>
        <authorList>
            <person name="Zhu D.-Y."/>
            <person name="Jia N."/>
            <person name="Li C."/>
            <person name="Zhang M.-Z."/>
            <person name="Liu H.-B."/>
            <person name="Cao W.-C."/>
        </authorList>
    </citation>
    <scope>NUCLEOTIDE SEQUENCE</scope>
    <source>
        <strain evidence="11">BIME</strain>
    </source>
</reference>
<dbReference type="SUPFAM" id="SSF88659">
    <property type="entry name" value="Sigma3 and sigma4 domains of RNA polymerase sigma factors"/>
    <property type="match status" value="1"/>
</dbReference>
<dbReference type="InterPro" id="IPR007627">
    <property type="entry name" value="RNA_pol_sigma70_r2"/>
</dbReference>
<comment type="subunit">
    <text evidence="7">Interacts with the RNA polymerase core enzyme.</text>
</comment>
<dbReference type="SUPFAM" id="SSF88946">
    <property type="entry name" value="Sigma2 domain of RNA polymerase sigma factors"/>
    <property type="match status" value="1"/>
</dbReference>
<dbReference type="Pfam" id="PF04542">
    <property type="entry name" value="Sigma70_r2"/>
    <property type="match status" value="1"/>
</dbReference>
<dbReference type="GO" id="GO:0016987">
    <property type="term" value="F:sigma factor activity"/>
    <property type="evidence" value="ECO:0007669"/>
    <property type="project" value="UniProtKB-UniRule"/>
</dbReference>
<reference evidence="10 12" key="1">
    <citation type="journal article" date="2016" name="Genome Announc.">
        <title>Genome Sequence of the Tick-Borne Pathogen Rickettsia raoultii.</title>
        <authorList>
            <person name="El Karkouri K."/>
            <person name="Mediannikov O."/>
            <person name="Robert C."/>
            <person name="Raoult D."/>
            <person name="Fournier P.E."/>
        </authorList>
    </citation>
    <scope>NUCLEOTIDE SEQUENCE [LARGE SCALE GENOMIC DNA]</scope>
    <source>
        <strain evidence="10 12">Khabarovsk</strain>
    </source>
</reference>
<evidence type="ECO:0000256" key="3">
    <source>
        <dbReference type="ARBA" id="ARBA00023016"/>
    </source>
</evidence>
<comment type="subcellular location">
    <subcellularLocation>
        <location evidence="7">Cytoplasm</location>
    </subcellularLocation>
</comment>
<keyword evidence="1 7" id="KW-0963">Cytoplasm</keyword>
<evidence type="ECO:0000313" key="13">
    <source>
        <dbReference type="Proteomes" id="UP001056268"/>
    </source>
</evidence>
<name>A0A9N7AUA5_RICCR</name>
<dbReference type="EMBL" id="CP010969">
    <property type="protein sequence ID" value="AJQ51677.1"/>
    <property type="molecule type" value="Genomic_DNA"/>
</dbReference>
<dbReference type="EMBL" id="CP098324">
    <property type="protein sequence ID" value="URW77929.1"/>
    <property type="molecule type" value="Genomic_DNA"/>
</dbReference>
<evidence type="ECO:0000313" key="11">
    <source>
        <dbReference type="EMBL" id="URW77929.1"/>
    </source>
</evidence>
<dbReference type="GO" id="GO:0006352">
    <property type="term" value="P:DNA-templated transcription initiation"/>
    <property type="evidence" value="ECO:0007669"/>
    <property type="project" value="UniProtKB-UniRule"/>
</dbReference>
<proteinExistence type="inferred from homology"/>
<evidence type="ECO:0000259" key="9">
    <source>
        <dbReference type="PROSITE" id="PS00715"/>
    </source>
</evidence>
<dbReference type="Gene3D" id="1.20.140.160">
    <property type="match status" value="1"/>
</dbReference>
<dbReference type="PROSITE" id="PS00715">
    <property type="entry name" value="SIGMA70_1"/>
    <property type="match status" value="1"/>
</dbReference>
<dbReference type="PRINTS" id="PR00046">
    <property type="entry name" value="SIGMA70FCT"/>
</dbReference>
<evidence type="ECO:0000256" key="6">
    <source>
        <dbReference type="ARBA" id="ARBA00023163"/>
    </source>
</evidence>
<comment type="similarity">
    <text evidence="7">Belongs to the sigma-70 factor family. RpoH subfamily.</text>
</comment>
<comment type="function">
    <text evidence="7">Sigma factors are initiation factors that promote the attachment of RNA polymerase to specific initiation sites and are then released. This sigma factor is involved in regulation of expression of heat shock genes.</text>
</comment>
<keyword evidence="3 7" id="KW-0346">Stress response</keyword>
<keyword evidence="5 7" id="KW-0238">DNA-binding</keyword>
<gene>
    <name evidence="7 11" type="primary">rpoH</name>
    <name evidence="11" type="ORF">NBT09_00740</name>
    <name evidence="10" type="ORF">UQ52_02200</name>
</gene>
<sequence>MTNNINALAISSESGFYSYLQKINKIPSLTQEEELLLAKSYLEGNDLQAAHKLVTSHLKLVAKIASSYRTYGLPITELVSEGNIGLMQAVKKFNPELGFRLSTYAMWWIKAAIQEYILKSWSLVKMGTTAAQKKLFFSLSKVKHKITNLYSRAITTDDFAQIADELGVSVNEVSEMNTRISGPDLSLNNSINSDDTESGELIELLPETRPTPEAMAINKQNSTSKRQLLSNAMKILNDRELRILTERKLTDTPKTLDILSNEYNISKERIRQIENAAFEKIKKFILNHSRKVA</sequence>
<evidence type="ECO:0000256" key="2">
    <source>
        <dbReference type="ARBA" id="ARBA00023015"/>
    </source>
</evidence>
<feature type="DNA-binding region" description="H-T-H motif" evidence="7">
    <location>
        <begin position="256"/>
        <end position="275"/>
    </location>
</feature>
<dbReference type="Pfam" id="PF00140">
    <property type="entry name" value="Sigma70_r1_2"/>
    <property type="match status" value="1"/>
</dbReference>
<evidence type="ECO:0000256" key="4">
    <source>
        <dbReference type="ARBA" id="ARBA00023082"/>
    </source>
</evidence>
<dbReference type="Pfam" id="PF04545">
    <property type="entry name" value="Sigma70_r4"/>
    <property type="match status" value="1"/>
</dbReference>
<evidence type="ECO:0000256" key="8">
    <source>
        <dbReference type="NCBIfam" id="TIGR02392"/>
    </source>
</evidence>
<evidence type="ECO:0000256" key="1">
    <source>
        <dbReference type="ARBA" id="ARBA00022490"/>
    </source>
</evidence>
<dbReference type="NCBIfam" id="TIGR02937">
    <property type="entry name" value="sigma70-ECF"/>
    <property type="match status" value="1"/>
</dbReference>
<keyword evidence="6 7" id="KW-0804">Transcription</keyword>
<dbReference type="RefSeq" id="WP_064463413.1">
    <property type="nucleotide sequence ID" value="NZ_CP010969.1"/>
</dbReference>
<dbReference type="Proteomes" id="UP000077462">
    <property type="component" value="Chromosome"/>
</dbReference>
<evidence type="ECO:0000313" key="10">
    <source>
        <dbReference type="EMBL" id="AJQ51677.1"/>
    </source>
</evidence>